<sequence>MANYNISGSGSDGFRNFSSDDFSGPEEMFLLDDFRLDDSDSEEDWTPRFIKRPRLGNDQIQGNDQMYLFSEDVDAFHFEDYDTNDDGYMPEDHDQDHEDTVDTPAQPPSPSLILAIHA</sequence>
<feature type="compositionally biased region" description="Basic and acidic residues" evidence="1">
    <location>
        <begin position="90"/>
        <end position="100"/>
    </location>
</feature>
<proteinExistence type="predicted"/>
<dbReference type="EMBL" id="JAEPRD010000071">
    <property type="protein sequence ID" value="KAG2201461.1"/>
    <property type="molecule type" value="Genomic_DNA"/>
</dbReference>
<protein>
    <submittedName>
        <fullName evidence="2">Uncharacterized protein</fullName>
    </submittedName>
</protein>
<dbReference type="AlphaFoldDB" id="A0A8H7QZ91"/>
<accession>A0A8H7QZ91</accession>
<evidence type="ECO:0000256" key="1">
    <source>
        <dbReference type="SAM" id="MobiDB-lite"/>
    </source>
</evidence>
<comment type="caution">
    <text evidence="2">The sequence shown here is derived from an EMBL/GenBank/DDBJ whole genome shotgun (WGS) entry which is preliminary data.</text>
</comment>
<evidence type="ECO:0000313" key="2">
    <source>
        <dbReference type="EMBL" id="KAG2201461.1"/>
    </source>
</evidence>
<keyword evidence="3" id="KW-1185">Reference proteome</keyword>
<organism evidence="2 3">
    <name type="scientific">Mucor saturninus</name>
    <dbReference type="NCBI Taxonomy" id="64648"/>
    <lineage>
        <taxon>Eukaryota</taxon>
        <taxon>Fungi</taxon>
        <taxon>Fungi incertae sedis</taxon>
        <taxon>Mucoromycota</taxon>
        <taxon>Mucoromycotina</taxon>
        <taxon>Mucoromycetes</taxon>
        <taxon>Mucorales</taxon>
        <taxon>Mucorineae</taxon>
        <taxon>Mucoraceae</taxon>
        <taxon>Mucor</taxon>
    </lineage>
</organism>
<reference evidence="2" key="1">
    <citation type="submission" date="2020-12" db="EMBL/GenBank/DDBJ databases">
        <title>Metabolic potential, ecology and presence of endohyphal bacteria is reflected in genomic diversity of Mucoromycotina.</title>
        <authorList>
            <person name="Muszewska A."/>
            <person name="Okrasinska A."/>
            <person name="Steczkiewicz K."/>
            <person name="Drgas O."/>
            <person name="Orlowska M."/>
            <person name="Perlinska-Lenart U."/>
            <person name="Aleksandrzak-Piekarczyk T."/>
            <person name="Szatraj K."/>
            <person name="Zielenkiewicz U."/>
            <person name="Pilsyk S."/>
            <person name="Malc E."/>
            <person name="Mieczkowski P."/>
            <person name="Kruszewska J.S."/>
            <person name="Biernat P."/>
            <person name="Pawlowska J."/>
        </authorList>
    </citation>
    <scope>NUCLEOTIDE SEQUENCE</scope>
    <source>
        <strain evidence="2">WA0000017839</strain>
    </source>
</reference>
<name>A0A8H7QZ91_9FUNG</name>
<gene>
    <name evidence="2" type="ORF">INT47_001510</name>
</gene>
<dbReference type="Proteomes" id="UP000603453">
    <property type="component" value="Unassembled WGS sequence"/>
</dbReference>
<evidence type="ECO:0000313" key="3">
    <source>
        <dbReference type="Proteomes" id="UP000603453"/>
    </source>
</evidence>
<feature type="region of interest" description="Disordered" evidence="1">
    <location>
        <begin position="80"/>
        <end position="118"/>
    </location>
</feature>